<sequence>MSSCRSDKDWDIGRKSGFSQPKERRERERERKSSTFISTQINTTSKSRYRSDLDLERFLQVREIYIRCIVASLHVPYCFFPIRVVSELSGFKGVLLARIMDARIMDARIMEDNTNRMVSLNGTNYHLWKGKMKDLLFVKKMHFLFLLLRSQNLCLMKNETLSINKYVVLSNFLWMIMFIITLQCGNNKLFLLNSIVSLKFKEGTSLSDHLNEFQGIIDQMSGMGIKFEDEILGLLLLNSLPESWETFK</sequence>
<reference evidence="3" key="1">
    <citation type="submission" date="2018-05" db="EMBL/GenBank/DDBJ databases">
        <title>Draft genome of Mucuna pruriens seed.</title>
        <authorList>
            <person name="Nnadi N.E."/>
            <person name="Vos R."/>
            <person name="Hasami M.H."/>
            <person name="Devisetty U.K."/>
            <person name="Aguiy J.C."/>
        </authorList>
    </citation>
    <scope>NUCLEOTIDE SEQUENCE [LARGE SCALE GENOMIC DNA]</scope>
    <source>
        <strain evidence="3">JCA_2017</strain>
    </source>
</reference>
<keyword evidence="4" id="KW-1185">Reference proteome</keyword>
<dbReference type="Pfam" id="PF14223">
    <property type="entry name" value="Retrotran_gag_2"/>
    <property type="match status" value="1"/>
</dbReference>
<dbReference type="EMBL" id="QJKJ01011644">
    <property type="protein sequence ID" value="RDX70596.1"/>
    <property type="molecule type" value="Genomic_DNA"/>
</dbReference>
<evidence type="ECO:0000256" key="1">
    <source>
        <dbReference type="SAM" id="MobiDB-lite"/>
    </source>
</evidence>
<comment type="caution">
    <text evidence="3">The sequence shown here is derived from an EMBL/GenBank/DDBJ whole genome shotgun (WGS) entry which is preliminary data.</text>
</comment>
<accession>A0A371EX78</accession>
<keyword evidence="2" id="KW-0472">Membrane</keyword>
<evidence type="ECO:0000313" key="4">
    <source>
        <dbReference type="Proteomes" id="UP000257109"/>
    </source>
</evidence>
<feature type="region of interest" description="Disordered" evidence="1">
    <location>
        <begin position="1"/>
        <end position="37"/>
    </location>
</feature>
<evidence type="ECO:0000313" key="3">
    <source>
        <dbReference type="EMBL" id="RDX70596.1"/>
    </source>
</evidence>
<name>A0A371EX78_MUCPR</name>
<evidence type="ECO:0008006" key="5">
    <source>
        <dbReference type="Google" id="ProtNLM"/>
    </source>
</evidence>
<dbReference type="OrthoDB" id="1434682at2759"/>
<organism evidence="3 4">
    <name type="scientific">Mucuna pruriens</name>
    <name type="common">Velvet bean</name>
    <name type="synonym">Dolichos pruriens</name>
    <dbReference type="NCBI Taxonomy" id="157652"/>
    <lineage>
        <taxon>Eukaryota</taxon>
        <taxon>Viridiplantae</taxon>
        <taxon>Streptophyta</taxon>
        <taxon>Embryophyta</taxon>
        <taxon>Tracheophyta</taxon>
        <taxon>Spermatophyta</taxon>
        <taxon>Magnoliopsida</taxon>
        <taxon>eudicotyledons</taxon>
        <taxon>Gunneridae</taxon>
        <taxon>Pentapetalae</taxon>
        <taxon>rosids</taxon>
        <taxon>fabids</taxon>
        <taxon>Fabales</taxon>
        <taxon>Fabaceae</taxon>
        <taxon>Papilionoideae</taxon>
        <taxon>50 kb inversion clade</taxon>
        <taxon>NPAAA clade</taxon>
        <taxon>indigoferoid/millettioid clade</taxon>
        <taxon>Phaseoleae</taxon>
        <taxon>Mucuna</taxon>
    </lineage>
</organism>
<feature type="transmembrane region" description="Helical" evidence="2">
    <location>
        <begin position="166"/>
        <end position="183"/>
    </location>
</feature>
<feature type="compositionally biased region" description="Basic and acidic residues" evidence="1">
    <location>
        <begin position="1"/>
        <end position="14"/>
    </location>
</feature>
<keyword evidence="2" id="KW-0812">Transmembrane</keyword>
<feature type="compositionally biased region" description="Basic and acidic residues" evidence="1">
    <location>
        <begin position="21"/>
        <end position="33"/>
    </location>
</feature>
<dbReference type="Proteomes" id="UP000257109">
    <property type="component" value="Unassembled WGS sequence"/>
</dbReference>
<protein>
    <recommendedName>
        <fullName evidence="5">Retrovirus-related Pol polyprotein from transposon TNT 1-94</fullName>
    </recommendedName>
</protein>
<dbReference type="AlphaFoldDB" id="A0A371EX78"/>
<proteinExistence type="predicted"/>
<gene>
    <name evidence="3" type="ORF">CR513_50148</name>
</gene>
<feature type="non-terminal residue" evidence="3">
    <location>
        <position position="248"/>
    </location>
</feature>
<keyword evidence="2" id="KW-1133">Transmembrane helix</keyword>
<feature type="non-terminal residue" evidence="3">
    <location>
        <position position="1"/>
    </location>
</feature>
<evidence type="ECO:0000256" key="2">
    <source>
        <dbReference type="SAM" id="Phobius"/>
    </source>
</evidence>